<dbReference type="EMBL" id="CAJOBH010243291">
    <property type="protein sequence ID" value="CAF5116725.1"/>
    <property type="molecule type" value="Genomic_DNA"/>
</dbReference>
<evidence type="ECO:0000313" key="2">
    <source>
        <dbReference type="EMBL" id="CAF5116725.1"/>
    </source>
</evidence>
<organism evidence="1 3">
    <name type="scientific">Rotaria magnacalcarata</name>
    <dbReference type="NCBI Taxonomy" id="392030"/>
    <lineage>
        <taxon>Eukaryota</taxon>
        <taxon>Metazoa</taxon>
        <taxon>Spiralia</taxon>
        <taxon>Gnathifera</taxon>
        <taxon>Rotifera</taxon>
        <taxon>Eurotatoria</taxon>
        <taxon>Bdelloidea</taxon>
        <taxon>Philodinida</taxon>
        <taxon>Philodinidae</taxon>
        <taxon>Rotaria</taxon>
    </lineage>
</organism>
<gene>
    <name evidence="2" type="ORF">BYL167_LOCUS66461</name>
    <name evidence="1" type="ORF">CJN711_LOCUS2754</name>
</gene>
<evidence type="ECO:0000313" key="3">
    <source>
        <dbReference type="Proteomes" id="UP000663855"/>
    </source>
</evidence>
<dbReference type="AlphaFoldDB" id="A0A814HF31"/>
<name>A0A814HF31_9BILA</name>
<comment type="caution">
    <text evidence="1">The sequence shown here is derived from an EMBL/GenBank/DDBJ whole genome shotgun (WGS) entry which is preliminary data.</text>
</comment>
<reference evidence="1" key="1">
    <citation type="submission" date="2021-02" db="EMBL/GenBank/DDBJ databases">
        <authorList>
            <person name="Nowell W R."/>
        </authorList>
    </citation>
    <scope>NUCLEOTIDE SEQUENCE</scope>
</reference>
<dbReference type="Proteomes" id="UP000663855">
    <property type="component" value="Unassembled WGS sequence"/>
</dbReference>
<evidence type="ECO:0000313" key="1">
    <source>
        <dbReference type="EMBL" id="CAF1009322.1"/>
    </source>
</evidence>
<proteinExistence type="predicted"/>
<sequence>PIQRYRIGLASFDWNYFDEHRRLVLLSEKEYVDYVIPSKSNIVSITFI</sequence>
<accession>A0A814HF31</accession>
<protein>
    <submittedName>
        <fullName evidence="1">Uncharacterized protein</fullName>
    </submittedName>
</protein>
<dbReference type="EMBL" id="CAJNOV010000184">
    <property type="protein sequence ID" value="CAF1009322.1"/>
    <property type="molecule type" value="Genomic_DNA"/>
</dbReference>
<dbReference type="Proteomes" id="UP000681967">
    <property type="component" value="Unassembled WGS sequence"/>
</dbReference>
<feature type="non-terminal residue" evidence="1">
    <location>
        <position position="1"/>
    </location>
</feature>